<feature type="transmembrane region" description="Helical" evidence="7">
    <location>
        <begin position="219"/>
        <end position="237"/>
    </location>
</feature>
<evidence type="ECO:0000313" key="10">
    <source>
        <dbReference type="Proteomes" id="UP001396334"/>
    </source>
</evidence>
<evidence type="ECO:0000256" key="2">
    <source>
        <dbReference type="ARBA" id="ARBA00008572"/>
    </source>
</evidence>
<name>A0ABR2QBF2_9ROSI</name>
<feature type="transmembrane region" description="Helical" evidence="7">
    <location>
        <begin position="334"/>
        <end position="357"/>
    </location>
</feature>
<dbReference type="PANTHER" id="PTHR43243:SF45">
    <property type="entry name" value="CATIONIC AMINO ACID TRANSPORTER 9, CHLOROPLASTIC"/>
    <property type="match status" value="1"/>
</dbReference>
<dbReference type="Pfam" id="PF13906">
    <property type="entry name" value="AA_permease_C"/>
    <property type="match status" value="1"/>
</dbReference>
<feature type="compositionally biased region" description="Basic and acidic residues" evidence="6">
    <location>
        <begin position="1"/>
        <end position="10"/>
    </location>
</feature>
<feature type="transmembrane region" description="Helical" evidence="7">
    <location>
        <begin position="411"/>
        <end position="430"/>
    </location>
</feature>
<feature type="transmembrane region" description="Helical" evidence="7">
    <location>
        <begin position="184"/>
        <end position="207"/>
    </location>
</feature>
<feature type="transmembrane region" description="Helical" evidence="7">
    <location>
        <begin position="531"/>
        <end position="549"/>
    </location>
</feature>
<keyword evidence="5 7" id="KW-0472">Membrane</keyword>
<feature type="domain" description="Cationic amino acid transporter C-terminal" evidence="8">
    <location>
        <begin position="504"/>
        <end position="553"/>
    </location>
</feature>
<dbReference type="Proteomes" id="UP001396334">
    <property type="component" value="Unassembled WGS sequence"/>
</dbReference>
<feature type="transmembrane region" description="Helical" evidence="7">
    <location>
        <begin position="288"/>
        <end position="314"/>
    </location>
</feature>
<feature type="transmembrane region" description="Helical" evidence="7">
    <location>
        <begin position="87"/>
        <end position="109"/>
    </location>
</feature>
<dbReference type="InterPro" id="IPR002293">
    <property type="entry name" value="AA/rel_permease1"/>
</dbReference>
<keyword evidence="10" id="KW-1185">Reference proteome</keyword>
<feature type="transmembrane region" description="Helical" evidence="7">
    <location>
        <begin position="257"/>
        <end position="276"/>
    </location>
</feature>
<evidence type="ECO:0000256" key="5">
    <source>
        <dbReference type="ARBA" id="ARBA00023136"/>
    </source>
</evidence>
<organism evidence="9 10">
    <name type="scientific">Hibiscus sabdariffa</name>
    <name type="common">roselle</name>
    <dbReference type="NCBI Taxonomy" id="183260"/>
    <lineage>
        <taxon>Eukaryota</taxon>
        <taxon>Viridiplantae</taxon>
        <taxon>Streptophyta</taxon>
        <taxon>Embryophyta</taxon>
        <taxon>Tracheophyta</taxon>
        <taxon>Spermatophyta</taxon>
        <taxon>Magnoliopsida</taxon>
        <taxon>eudicotyledons</taxon>
        <taxon>Gunneridae</taxon>
        <taxon>Pentapetalae</taxon>
        <taxon>rosids</taxon>
        <taxon>malvids</taxon>
        <taxon>Malvales</taxon>
        <taxon>Malvaceae</taxon>
        <taxon>Malvoideae</taxon>
        <taxon>Hibiscus</taxon>
    </lineage>
</organism>
<reference evidence="9 10" key="1">
    <citation type="journal article" date="2024" name="G3 (Bethesda)">
        <title>Genome assembly of Hibiscus sabdariffa L. provides insights into metabolisms of medicinal natural products.</title>
        <authorList>
            <person name="Kim T."/>
        </authorList>
    </citation>
    <scope>NUCLEOTIDE SEQUENCE [LARGE SCALE GENOMIC DNA]</scope>
    <source>
        <strain evidence="9">TK-2024</strain>
        <tissue evidence="9">Old leaves</tissue>
    </source>
</reference>
<dbReference type="Pfam" id="PF13520">
    <property type="entry name" value="AA_permease_2"/>
    <property type="match status" value="1"/>
</dbReference>
<evidence type="ECO:0000256" key="7">
    <source>
        <dbReference type="SAM" id="Phobius"/>
    </source>
</evidence>
<accession>A0ABR2QBF2</accession>
<comment type="subcellular location">
    <subcellularLocation>
        <location evidence="1">Membrane</location>
        <topology evidence="1">Multi-pass membrane protein</topology>
    </subcellularLocation>
</comment>
<evidence type="ECO:0000256" key="6">
    <source>
        <dbReference type="SAM" id="MobiDB-lite"/>
    </source>
</evidence>
<feature type="transmembrane region" description="Helical" evidence="7">
    <location>
        <begin position="506"/>
        <end position="525"/>
    </location>
</feature>
<keyword evidence="4 7" id="KW-1133">Transmembrane helix</keyword>
<feature type="transmembrane region" description="Helical" evidence="7">
    <location>
        <begin position="451"/>
        <end position="469"/>
    </location>
</feature>
<dbReference type="Gene3D" id="1.20.1740.10">
    <property type="entry name" value="Amino acid/polyamine transporter I"/>
    <property type="match status" value="1"/>
</dbReference>
<feature type="transmembrane region" description="Helical" evidence="7">
    <location>
        <begin position="121"/>
        <end position="142"/>
    </location>
</feature>
<comment type="caution">
    <text evidence="9">The sequence shown here is derived from an EMBL/GenBank/DDBJ whole genome shotgun (WGS) entry which is preliminary data.</text>
</comment>
<dbReference type="PANTHER" id="PTHR43243">
    <property type="entry name" value="INNER MEMBRANE TRANSPORTER YGJI-RELATED"/>
    <property type="match status" value="1"/>
</dbReference>
<evidence type="ECO:0000256" key="4">
    <source>
        <dbReference type="ARBA" id="ARBA00022989"/>
    </source>
</evidence>
<evidence type="ECO:0000259" key="8">
    <source>
        <dbReference type="Pfam" id="PF13906"/>
    </source>
</evidence>
<feature type="transmembrane region" description="Helical" evidence="7">
    <location>
        <begin position="60"/>
        <end position="81"/>
    </location>
</feature>
<proteinExistence type="inferred from homology"/>
<evidence type="ECO:0000313" key="9">
    <source>
        <dbReference type="EMBL" id="KAK8997877.1"/>
    </source>
</evidence>
<feature type="transmembrane region" description="Helical" evidence="7">
    <location>
        <begin position="386"/>
        <end position="405"/>
    </location>
</feature>
<feature type="transmembrane region" description="Helical" evidence="7">
    <location>
        <begin position="475"/>
        <end position="494"/>
    </location>
</feature>
<evidence type="ECO:0000256" key="1">
    <source>
        <dbReference type="ARBA" id="ARBA00004141"/>
    </source>
</evidence>
<comment type="similarity">
    <text evidence="2">Belongs to the amino acid-polyamine-organocation (APC) superfamily. Cationic amino acid transporter (CAT) (TC 2.A.3.3) family.</text>
</comment>
<evidence type="ECO:0000256" key="3">
    <source>
        <dbReference type="ARBA" id="ARBA00022692"/>
    </source>
</evidence>
<feature type="compositionally biased region" description="Low complexity" evidence="6">
    <location>
        <begin position="12"/>
        <end position="23"/>
    </location>
</feature>
<protein>
    <recommendedName>
        <fullName evidence="8">Cationic amino acid transporter C-terminal domain-containing protein</fullName>
    </recommendedName>
</protein>
<keyword evidence="3 7" id="KW-0812">Transmembrane</keyword>
<gene>
    <name evidence="9" type="ORF">V6N11_012413</name>
</gene>
<dbReference type="InterPro" id="IPR029485">
    <property type="entry name" value="CAT_C"/>
</dbReference>
<dbReference type="EMBL" id="JBBPBN010000042">
    <property type="protein sequence ID" value="KAK8997877.1"/>
    <property type="molecule type" value="Genomic_DNA"/>
</dbReference>
<feature type="region of interest" description="Disordered" evidence="6">
    <location>
        <begin position="1"/>
        <end position="23"/>
    </location>
</feature>
<sequence length="573" mass="61183">MAMDTPRKDVLSSSSPSSSSSSTSFFSHLCSSALRFKTLKSSSGNASGNALVRRLGVFDLLLLGIGASIGAGIFVVTGTVARDAGPGVTVSFILAGASCVLNALCYAELSSRFPAVVGGAYLYSYTAFNEITAFLVFMQLMLDYHIGAASIARSLASYVATIFELIPALKGKIPPWIGHGGQELFGGTFSINILAPILLALLTIILCQGVKESSAVNSFMTATKVLIVIVVIIAGSFKVDVENWSPFVPNGFKEVLTGATVVFFAYVGFDAVANSAEESKRPQRDLPIGILGSLFICVVLYIAVCLVITGMVPYDLLGEEAPLAAAFNSKGLKYVSILISIGAVAGLATTLLVGLYVQSRLYLGLGRDGLLPSIFAKVHPKRHTPVHSQVWVGTIAAVLGGLFNVRVLSHILSVGSLTGYSVVAACVLTLRWKIKTETQVTSKCMSTWCEGVICIVTVTCCGFATGVVYRFGASVIFMIVALVIAILACGALCFRQDYSEAPGFSCPWVPILPSVCIFFNIFLFAQLHYEAWVRFVVLSLISFCIYAFYGQYHANPSSDETIIYHMPPQEGRH</sequence>